<organism evidence="1 2">
    <name type="scientific">Streptomyces spororaveus</name>
    <dbReference type="NCBI Taxonomy" id="284039"/>
    <lineage>
        <taxon>Bacteria</taxon>
        <taxon>Bacillati</taxon>
        <taxon>Actinomycetota</taxon>
        <taxon>Actinomycetes</taxon>
        <taxon>Kitasatosporales</taxon>
        <taxon>Streptomycetaceae</taxon>
        <taxon>Streptomyces</taxon>
    </lineage>
</organism>
<protein>
    <submittedName>
        <fullName evidence="1">Uncharacterized protein</fullName>
    </submittedName>
</protein>
<dbReference type="Proteomes" id="UP000608522">
    <property type="component" value="Unassembled WGS sequence"/>
</dbReference>
<dbReference type="RefSeq" id="WP_202198506.1">
    <property type="nucleotide sequence ID" value="NZ_BAAATO010000006.1"/>
</dbReference>
<comment type="caution">
    <text evidence="1">The sequence shown here is derived from an EMBL/GenBank/DDBJ whole genome shotgun (WGS) entry which is preliminary data.</text>
</comment>
<proteinExistence type="predicted"/>
<name>A0ABQ3T7C8_9ACTN</name>
<accession>A0ABQ3T7C8</accession>
<dbReference type="EMBL" id="BNED01000005">
    <property type="protein sequence ID" value="GHI76288.1"/>
    <property type="molecule type" value="Genomic_DNA"/>
</dbReference>
<keyword evidence="2" id="KW-1185">Reference proteome</keyword>
<evidence type="ECO:0000313" key="2">
    <source>
        <dbReference type="Proteomes" id="UP000608522"/>
    </source>
</evidence>
<evidence type="ECO:0000313" key="1">
    <source>
        <dbReference type="EMBL" id="GHI76288.1"/>
    </source>
</evidence>
<reference evidence="2" key="1">
    <citation type="submission" date="2023-07" db="EMBL/GenBank/DDBJ databases">
        <title>Whole genome shotgun sequence of Streptomyces spororaveus NBRC 15456.</title>
        <authorList>
            <person name="Komaki H."/>
            <person name="Tamura T."/>
        </authorList>
    </citation>
    <scope>NUCLEOTIDE SEQUENCE [LARGE SCALE GENOMIC DNA]</scope>
    <source>
        <strain evidence="2">NBRC 15456</strain>
    </source>
</reference>
<gene>
    <name evidence="1" type="ORF">Sspor_18490</name>
</gene>
<sequence length="59" mass="6425">MRGHVPSNEITAEGYAPIYHQTKQRMADVFGARSDQHWPSGEETCSDCYSVTPPVGSAA</sequence>